<feature type="domain" description="LysM" evidence="2">
    <location>
        <begin position="197"/>
        <end position="244"/>
    </location>
</feature>
<evidence type="ECO:0000313" key="4">
    <source>
        <dbReference type="Proteomes" id="UP000631535"/>
    </source>
</evidence>
<sequence>MSTPVAFSAAASGGGAAARAAGGRPKLEHAYLELRTPPPGGSLTPGGPCGRIDFQFNPKELSLTKAAAWKRSPAKGAKSAGPPEYQGPQPSKLTVEMFFDASDTQDSSVVKSVEQLFACCVPTSETRQQQRSSPPWVVFHWGGLTGFPGYVSQVQVKYTLFTTSGVPIRAVCQVTMEEITGETPGQNPTSGSLHARRVHRVQTGDTLPHLAWQEYGDPTAWRVIAEANGIDDPMRLAGGRELLLPALDELDRLQSAPHGPQPLREAGREALPGRPGNPALPSGVPPRYSGAALGTGTAGR</sequence>
<dbReference type="CDD" id="cd00118">
    <property type="entry name" value="LysM"/>
    <property type="match status" value="1"/>
</dbReference>
<gene>
    <name evidence="3" type="ORF">GCM10012287_13350</name>
</gene>
<evidence type="ECO:0000313" key="3">
    <source>
        <dbReference type="EMBL" id="GGO45436.1"/>
    </source>
</evidence>
<dbReference type="InterPro" id="IPR018392">
    <property type="entry name" value="LysM"/>
</dbReference>
<evidence type="ECO:0000256" key="1">
    <source>
        <dbReference type="SAM" id="MobiDB-lite"/>
    </source>
</evidence>
<organism evidence="3 4">
    <name type="scientific">Streptomyces daqingensis</name>
    <dbReference type="NCBI Taxonomy" id="1472640"/>
    <lineage>
        <taxon>Bacteria</taxon>
        <taxon>Bacillati</taxon>
        <taxon>Actinomycetota</taxon>
        <taxon>Actinomycetes</taxon>
        <taxon>Kitasatosporales</taxon>
        <taxon>Streptomycetaceae</taxon>
        <taxon>Streptomyces</taxon>
    </lineage>
</organism>
<reference evidence="4" key="1">
    <citation type="journal article" date="2019" name="Int. J. Syst. Evol. Microbiol.">
        <title>The Global Catalogue of Microorganisms (GCM) 10K type strain sequencing project: providing services to taxonomists for standard genome sequencing and annotation.</title>
        <authorList>
            <consortium name="The Broad Institute Genomics Platform"/>
            <consortium name="The Broad Institute Genome Sequencing Center for Infectious Disease"/>
            <person name="Wu L."/>
            <person name="Ma J."/>
        </authorList>
    </citation>
    <scope>NUCLEOTIDE SEQUENCE [LARGE SCALE GENOMIC DNA]</scope>
    <source>
        <strain evidence="4">CGMCC 4.7178</strain>
    </source>
</reference>
<accession>A0ABQ2M0W0</accession>
<feature type="region of interest" description="Disordered" evidence="1">
    <location>
        <begin position="254"/>
        <end position="300"/>
    </location>
</feature>
<proteinExistence type="predicted"/>
<keyword evidence="4" id="KW-1185">Reference proteome</keyword>
<dbReference type="RefSeq" id="WP_229711659.1">
    <property type="nucleotide sequence ID" value="NZ_BMMP01000003.1"/>
</dbReference>
<comment type="caution">
    <text evidence="3">The sequence shown here is derived from an EMBL/GenBank/DDBJ whole genome shotgun (WGS) entry which is preliminary data.</text>
</comment>
<evidence type="ECO:0000259" key="2">
    <source>
        <dbReference type="PROSITE" id="PS51782"/>
    </source>
</evidence>
<feature type="region of interest" description="Disordered" evidence="1">
    <location>
        <begin position="1"/>
        <end position="24"/>
    </location>
</feature>
<dbReference type="EMBL" id="BMMP01000003">
    <property type="protein sequence ID" value="GGO45436.1"/>
    <property type="molecule type" value="Genomic_DNA"/>
</dbReference>
<dbReference type="InterPro" id="IPR045361">
    <property type="entry name" value="CIS_tube_prot_N"/>
</dbReference>
<dbReference type="InterPro" id="IPR036779">
    <property type="entry name" value="LysM_dom_sf"/>
</dbReference>
<dbReference type="Proteomes" id="UP000631535">
    <property type="component" value="Unassembled WGS sequence"/>
</dbReference>
<name>A0ABQ2M0W0_9ACTN</name>
<protein>
    <submittedName>
        <fullName evidence="3">Peptidase M23</fullName>
    </submittedName>
</protein>
<dbReference type="Gene3D" id="3.10.350.10">
    <property type="entry name" value="LysM domain"/>
    <property type="match status" value="1"/>
</dbReference>
<dbReference type="PROSITE" id="PS51782">
    <property type="entry name" value="LYSM"/>
    <property type="match status" value="1"/>
</dbReference>
<dbReference type="Pfam" id="PF19266">
    <property type="entry name" value="CIS_tube"/>
    <property type="match status" value="1"/>
</dbReference>